<reference evidence="1 2" key="1">
    <citation type="journal article" date="2019" name="Sci. Rep.">
        <title>Orb-weaving spider Araneus ventricosus genome elucidates the spidroin gene catalogue.</title>
        <authorList>
            <person name="Kono N."/>
            <person name="Nakamura H."/>
            <person name="Ohtoshi R."/>
            <person name="Moran D.A.P."/>
            <person name="Shinohara A."/>
            <person name="Yoshida Y."/>
            <person name="Fujiwara M."/>
            <person name="Mori M."/>
            <person name="Tomita M."/>
            <person name="Arakawa K."/>
        </authorList>
    </citation>
    <scope>NUCLEOTIDE SEQUENCE [LARGE SCALE GENOMIC DNA]</scope>
</reference>
<dbReference type="EMBL" id="BGPR01001448">
    <property type="protein sequence ID" value="GBM54214.1"/>
    <property type="molecule type" value="Genomic_DNA"/>
</dbReference>
<dbReference type="Proteomes" id="UP000499080">
    <property type="component" value="Unassembled WGS sequence"/>
</dbReference>
<gene>
    <name evidence="1" type="ORF">AVEN_11277_1</name>
</gene>
<evidence type="ECO:0000313" key="1">
    <source>
        <dbReference type="EMBL" id="GBM54214.1"/>
    </source>
</evidence>
<name>A0A4Y2GQ15_ARAVE</name>
<protein>
    <submittedName>
        <fullName evidence="1">Uncharacterized protein</fullName>
    </submittedName>
</protein>
<evidence type="ECO:0000313" key="2">
    <source>
        <dbReference type="Proteomes" id="UP000499080"/>
    </source>
</evidence>
<organism evidence="1 2">
    <name type="scientific">Araneus ventricosus</name>
    <name type="common">Orbweaver spider</name>
    <name type="synonym">Epeira ventricosa</name>
    <dbReference type="NCBI Taxonomy" id="182803"/>
    <lineage>
        <taxon>Eukaryota</taxon>
        <taxon>Metazoa</taxon>
        <taxon>Ecdysozoa</taxon>
        <taxon>Arthropoda</taxon>
        <taxon>Chelicerata</taxon>
        <taxon>Arachnida</taxon>
        <taxon>Araneae</taxon>
        <taxon>Araneomorphae</taxon>
        <taxon>Entelegynae</taxon>
        <taxon>Araneoidea</taxon>
        <taxon>Araneidae</taxon>
        <taxon>Araneus</taxon>
    </lineage>
</organism>
<dbReference type="AlphaFoldDB" id="A0A4Y2GQ15"/>
<accession>A0A4Y2GQ15</accession>
<proteinExistence type="predicted"/>
<sequence>MRSGYLGGPEGGQGNIIQTSASYPAMWQFSVEKVLDNCAPVRWSPVLLEDESQGVSSGNNHNCKISRCTKPITACLMKKKGPYSLVLDIAQKTFTFGESLSCSTVTCSNSVPHTLAL</sequence>
<comment type="caution">
    <text evidence="1">The sequence shown here is derived from an EMBL/GenBank/DDBJ whole genome shotgun (WGS) entry which is preliminary data.</text>
</comment>
<keyword evidence="2" id="KW-1185">Reference proteome</keyword>